<dbReference type="AlphaFoldDB" id="A0A1E3UP20"/>
<dbReference type="SUPFAM" id="SSF160991">
    <property type="entry name" value="CV3147-like"/>
    <property type="match status" value="1"/>
</dbReference>
<dbReference type="Pfam" id="PF20906">
    <property type="entry name" value="S-Me-THD_C"/>
    <property type="match status" value="1"/>
</dbReference>
<dbReference type="InterPro" id="IPR048350">
    <property type="entry name" value="S-Me-THD-like_C"/>
</dbReference>
<evidence type="ECO:0000313" key="3">
    <source>
        <dbReference type="EMBL" id="ODR54127.1"/>
    </source>
</evidence>
<evidence type="ECO:0008006" key="5">
    <source>
        <dbReference type="Google" id="ProtNLM"/>
    </source>
</evidence>
<dbReference type="InterPro" id="IPR024071">
    <property type="entry name" value="S-Me-THD_C_sf"/>
</dbReference>
<dbReference type="OrthoDB" id="2085014at2"/>
<sequence length="369" mass="40301">MRKLYEQDIIEILYGATLLGAGGGGSLKQGLGMLDGLKKDGNAIEVDLLDLDEIGDNEYAAVVCGLGSPVAMLDPSKPAFGPDAVHAFKAFQKAFIAEGKEVKYLQSGEMGGFNTFTPMLVAILSDKDPAKRIKMVDVDCNGRACPELNTTLTAYWNHPPKPMGLGSLHGDEVAVYPVSDHSGEQIARALCMLYDMRIGFSTWGMNKAEMREALVPGCVTKAQKIGKAILSVKANGGDLMTELKKAFEVREFCHGTIEKLDITAEGGFDFGTTVVKGEDGRNYFIDFKNENLILRDEKGDTIMTAPEGIGMIDMDTLMPLTNADTKVGMKVLVTMTPAHPNWWDADRKPYECWLPELKKVGMKGDQVRY</sequence>
<dbReference type="InterPro" id="IPR027479">
    <property type="entry name" value="S-Me-THD_N_sf"/>
</dbReference>
<reference evidence="3 4" key="1">
    <citation type="submission" date="2016-08" db="EMBL/GenBank/DDBJ databases">
        <authorList>
            <person name="Seilhamer J.J."/>
        </authorList>
    </citation>
    <scope>NUCLEOTIDE SEQUENCE [LARGE SCALE GENOMIC DNA]</scope>
    <source>
        <strain evidence="3 4">NML150140-1</strain>
    </source>
</reference>
<dbReference type="Pfam" id="PF06032">
    <property type="entry name" value="S-Me-THD_N"/>
    <property type="match status" value="1"/>
</dbReference>
<gene>
    <name evidence="3" type="ORF">BEI59_06130</name>
</gene>
<dbReference type="EMBL" id="MEHA01000003">
    <property type="protein sequence ID" value="ODR54127.1"/>
    <property type="molecule type" value="Genomic_DNA"/>
</dbReference>
<dbReference type="Proteomes" id="UP000094271">
    <property type="component" value="Unassembled WGS sequence"/>
</dbReference>
<organism evidence="3 4">
    <name type="scientific">Eisenbergiella tayi</name>
    <dbReference type="NCBI Taxonomy" id="1432052"/>
    <lineage>
        <taxon>Bacteria</taxon>
        <taxon>Bacillati</taxon>
        <taxon>Bacillota</taxon>
        <taxon>Clostridia</taxon>
        <taxon>Lachnospirales</taxon>
        <taxon>Lachnospiraceae</taxon>
        <taxon>Eisenbergiella</taxon>
    </lineage>
</organism>
<dbReference type="RefSeq" id="WP_069431289.1">
    <property type="nucleotide sequence ID" value="NZ_MEHA01000003.1"/>
</dbReference>
<evidence type="ECO:0000259" key="2">
    <source>
        <dbReference type="Pfam" id="PF20906"/>
    </source>
</evidence>
<dbReference type="Gene3D" id="2.40.390.10">
    <property type="entry name" value="CV3147-like"/>
    <property type="match status" value="1"/>
</dbReference>
<dbReference type="Gene3D" id="3.40.1610.10">
    <property type="entry name" value="CV3147-like domain"/>
    <property type="match status" value="1"/>
</dbReference>
<protein>
    <recommendedName>
        <fullName evidence="5">DUF917 domain-containing protein</fullName>
    </recommendedName>
</protein>
<feature type="domain" description="S-Me-THD-like C-terminal" evidence="2">
    <location>
        <begin position="180"/>
        <end position="344"/>
    </location>
</feature>
<name>A0A1E3UP20_9FIRM</name>
<evidence type="ECO:0000313" key="4">
    <source>
        <dbReference type="Proteomes" id="UP000094271"/>
    </source>
</evidence>
<proteinExistence type="predicted"/>
<comment type="caution">
    <text evidence="3">The sequence shown here is derived from an EMBL/GenBank/DDBJ whole genome shotgun (WGS) entry which is preliminary data.</text>
</comment>
<feature type="domain" description="S-Me-THD N-terminal" evidence="1">
    <location>
        <begin position="7"/>
        <end position="175"/>
    </location>
</feature>
<accession>A0A1E3UP20</accession>
<evidence type="ECO:0000259" key="1">
    <source>
        <dbReference type="Pfam" id="PF06032"/>
    </source>
</evidence>
<dbReference type="InterPro" id="IPR010318">
    <property type="entry name" value="S-Me-THD_N"/>
</dbReference>